<proteinExistence type="predicted"/>
<dbReference type="AlphaFoldDB" id="A0A9W9ZT36"/>
<reference evidence="2" key="1">
    <citation type="submission" date="2023-01" db="EMBL/GenBank/DDBJ databases">
        <title>Genome assembly of the deep-sea coral Lophelia pertusa.</title>
        <authorList>
            <person name="Herrera S."/>
            <person name="Cordes E."/>
        </authorList>
    </citation>
    <scope>NUCLEOTIDE SEQUENCE</scope>
    <source>
        <strain evidence="2">USNM1676648</strain>
        <tissue evidence="2">Polyp</tissue>
    </source>
</reference>
<name>A0A9W9ZT36_9CNID</name>
<dbReference type="EMBL" id="MU825880">
    <property type="protein sequence ID" value="KAJ7385479.1"/>
    <property type="molecule type" value="Genomic_DNA"/>
</dbReference>
<feature type="region of interest" description="Disordered" evidence="1">
    <location>
        <begin position="1"/>
        <end position="40"/>
    </location>
</feature>
<accession>A0A9W9ZT36</accession>
<dbReference type="Proteomes" id="UP001163046">
    <property type="component" value="Unassembled WGS sequence"/>
</dbReference>
<sequence length="132" mass="15025">MQQLDDIDKSKVLTDGDDEVDRAHDHERQPCDQRNHSDDKRCHGEAVVTVVGVLMKTPSQPFDSAQKNGVGCSDDYEEHCQERHPHKEGDHIGVEDIEAHKRYSGDDERAHPHQCYELCDDFLFAAPVFEGQ</sequence>
<keyword evidence="3" id="KW-1185">Reference proteome</keyword>
<feature type="compositionally biased region" description="Basic and acidic residues" evidence="1">
    <location>
        <begin position="21"/>
        <end position="40"/>
    </location>
</feature>
<comment type="caution">
    <text evidence="2">The sequence shown here is derived from an EMBL/GenBank/DDBJ whole genome shotgun (WGS) entry which is preliminary data.</text>
</comment>
<evidence type="ECO:0000313" key="3">
    <source>
        <dbReference type="Proteomes" id="UP001163046"/>
    </source>
</evidence>
<organism evidence="2 3">
    <name type="scientific">Desmophyllum pertusum</name>
    <dbReference type="NCBI Taxonomy" id="174260"/>
    <lineage>
        <taxon>Eukaryota</taxon>
        <taxon>Metazoa</taxon>
        <taxon>Cnidaria</taxon>
        <taxon>Anthozoa</taxon>
        <taxon>Hexacorallia</taxon>
        <taxon>Scleractinia</taxon>
        <taxon>Caryophylliina</taxon>
        <taxon>Caryophylliidae</taxon>
        <taxon>Desmophyllum</taxon>
    </lineage>
</organism>
<evidence type="ECO:0000256" key="1">
    <source>
        <dbReference type="SAM" id="MobiDB-lite"/>
    </source>
</evidence>
<protein>
    <submittedName>
        <fullName evidence="2">Uncharacterized protein</fullName>
    </submittedName>
</protein>
<gene>
    <name evidence="2" type="ORF">OS493_015049</name>
</gene>
<evidence type="ECO:0000313" key="2">
    <source>
        <dbReference type="EMBL" id="KAJ7385479.1"/>
    </source>
</evidence>
<feature type="compositionally biased region" description="Basic and acidic residues" evidence="1">
    <location>
        <begin position="1"/>
        <end position="14"/>
    </location>
</feature>